<comment type="caution">
    <text evidence="1">The sequence shown here is derived from an EMBL/GenBank/DDBJ whole genome shotgun (WGS) entry which is preliminary data.</text>
</comment>
<dbReference type="OrthoDB" id="535992at2759"/>
<name>A0A9Q0EK79_9TELE</name>
<evidence type="ECO:0000313" key="2">
    <source>
        <dbReference type="Proteomes" id="UP001148018"/>
    </source>
</evidence>
<protein>
    <submittedName>
        <fullName evidence="1">Uncharacterized protein</fullName>
    </submittedName>
</protein>
<proteinExistence type="predicted"/>
<organism evidence="1 2">
    <name type="scientific">Muraenolepis orangiensis</name>
    <name type="common">Patagonian moray cod</name>
    <dbReference type="NCBI Taxonomy" id="630683"/>
    <lineage>
        <taxon>Eukaryota</taxon>
        <taxon>Metazoa</taxon>
        <taxon>Chordata</taxon>
        <taxon>Craniata</taxon>
        <taxon>Vertebrata</taxon>
        <taxon>Euteleostomi</taxon>
        <taxon>Actinopterygii</taxon>
        <taxon>Neopterygii</taxon>
        <taxon>Teleostei</taxon>
        <taxon>Neoteleostei</taxon>
        <taxon>Acanthomorphata</taxon>
        <taxon>Zeiogadaria</taxon>
        <taxon>Gadariae</taxon>
        <taxon>Gadiformes</taxon>
        <taxon>Muraenolepidoidei</taxon>
        <taxon>Muraenolepididae</taxon>
        <taxon>Muraenolepis</taxon>
    </lineage>
</organism>
<reference evidence="1" key="1">
    <citation type="submission" date="2022-07" db="EMBL/GenBank/DDBJ databases">
        <title>Chromosome-level genome of Muraenolepis orangiensis.</title>
        <authorList>
            <person name="Kim J."/>
        </authorList>
    </citation>
    <scope>NUCLEOTIDE SEQUENCE</scope>
    <source>
        <strain evidence="1">KU_S4_2022</strain>
        <tissue evidence="1">Muscle</tissue>
    </source>
</reference>
<keyword evidence="2" id="KW-1185">Reference proteome</keyword>
<gene>
    <name evidence="1" type="ORF">NHX12_025566</name>
</gene>
<sequence length="72" mass="7852">MGVSHCGPRLLDLSKMPEHLRFNRFVLTGYRPVSSAWDFPHSGTLDGVPTGGSIVSRTSWTLPVLQAGWPAC</sequence>
<dbReference type="Proteomes" id="UP001148018">
    <property type="component" value="Unassembled WGS sequence"/>
</dbReference>
<dbReference type="EMBL" id="JANIIK010000040">
    <property type="protein sequence ID" value="KAJ3608519.1"/>
    <property type="molecule type" value="Genomic_DNA"/>
</dbReference>
<dbReference type="AlphaFoldDB" id="A0A9Q0EK79"/>
<evidence type="ECO:0000313" key="1">
    <source>
        <dbReference type="EMBL" id="KAJ3608519.1"/>
    </source>
</evidence>
<accession>A0A9Q0EK79</accession>